<dbReference type="Proteomes" id="UP000708208">
    <property type="component" value="Unassembled WGS sequence"/>
</dbReference>
<comment type="caution">
    <text evidence="1">The sequence shown here is derived from an EMBL/GenBank/DDBJ whole genome shotgun (WGS) entry which is preliminary data.</text>
</comment>
<reference evidence="1" key="1">
    <citation type="submission" date="2021-06" db="EMBL/GenBank/DDBJ databases">
        <authorList>
            <person name="Hodson N. C."/>
            <person name="Mongue J. A."/>
            <person name="Jaron S. K."/>
        </authorList>
    </citation>
    <scope>NUCLEOTIDE SEQUENCE</scope>
</reference>
<name>A0A8J2LK99_9HEXA</name>
<feature type="non-terminal residue" evidence="1">
    <location>
        <position position="1"/>
    </location>
</feature>
<organism evidence="1 2">
    <name type="scientific">Allacma fusca</name>
    <dbReference type="NCBI Taxonomy" id="39272"/>
    <lineage>
        <taxon>Eukaryota</taxon>
        <taxon>Metazoa</taxon>
        <taxon>Ecdysozoa</taxon>
        <taxon>Arthropoda</taxon>
        <taxon>Hexapoda</taxon>
        <taxon>Collembola</taxon>
        <taxon>Symphypleona</taxon>
        <taxon>Sminthuridae</taxon>
        <taxon>Allacma</taxon>
    </lineage>
</organism>
<accession>A0A8J2LK99</accession>
<dbReference type="EMBL" id="CAJVCH010533612">
    <property type="protein sequence ID" value="CAG7824674.1"/>
    <property type="molecule type" value="Genomic_DNA"/>
</dbReference>
<sequence>MLCGQKGGKANHSHSSKPH</sequence>
<dbReference type="AlphaFoldDB" id="A0A8J2LK99"/>
<evidence type="ECO:0000313" key="1">
    <source>
        <dbReference type="EMBL" id="CAG7824674.1"/>
    </source>
</evidence>
<proteinExistence type="predicted"/>
<protein>
    <submittedName>
        <fullName evidence="1">Uncharacterized protein</fullName>
    </submittedName>
</protein>
<gene>
    <name evidence="1" type="ORF">AFUS01_LOCUS34820</name>
</gene>
<evidence type="ECO:0000313" key="2">
    <source>
        <dbReference type="Proteomes" id="UP000708208"/>
    </source>
</evidence>
<keyword evidence="2" id="KW-1185">Reference proteome</keyword>